<evidence type="ECO:0000256" key="1">
    <source>
        <dbReference type="SAM" id="SignalP"/>
    </source>
</evidence>
<evidence type="ECO:0000313" key="3">
    <source>
        <dbReference type="Proteomes" id="UP000292781"/>
    </source>
</evidence>
<feature type="signal peptide" evidence="1">
    <location>
        <begin position="1"/>
        <end position="19"/>
    </location>
</feature>
<dbReference type="EMBL" id="SJFN01000019">
    <property type="protein sequence ID" value="TBW36589.1"/>
    <property type="molecule type" value="Genomic_DNA"/>
</dbReference>
<proteinExistence type="predicted"/>
<organism evidence="2 3">
    <name type="scientific">Siculibacillus lacustris</name>
    <dbReference type="NCBI Taxonomy" id="1549641"/>
    <lineage>
        <taxon>Bacteria</taxon>
        <taxon>Pseudomonadati</taxon>
        <taxon>Pseudomonadota</taxon>
        <taxon>Alphaproteobacteria</taxon>
        <taxon>Hyphomicrobiales</taxon>
        <taxon>Ancalomicrobiaceae</taxon>
        <taxon>Siculibacillus</taxon>
    </lineage>
</organism>
<reference evidence="2 3" key="1">
    <citation type="submission" date="2019-02" db="EMBL/GenBank/DDBJ databases">
        <title>Siculibacillus lacustris gen. nov., sp. nov., a new rosette-forming bacterium isolated from a freshwater crater lake (Lake St. Ana, Romania).</title>
        <authorList>
            <person name="Felfoldi T."/>
            <person name="Marton Z."/>
            <person name="Szabo A."/>
            <person name="Mentes A."/>
            <person name="Boka K."/>
            <person name="Marialigeti K."/>
            <person name="Mathe I."/>
            <person name="Koncz M."/>
            <person name="Schumann P."/>
            <person name="Toth E."/>
        </authorList>
    </citation>
    <scope>NUCLEOTIDE SEQUENCE [LARGE SCALE GENOMIC DNA]</scope>
    <source>
        <strain evidence="2 3">SA-279</strain>
    </source>
</reference>
<accession>A0A4Q9VMA1</accession>
<comment type="caution">
    <text evidence="2">The sequence shown here is derived from an EMBL/GenBank/DDBJ whole genome shotgun (WGS) entry which is preliminary data.</text>
</comment>
<name>A0A4Q9VMA1_9HYPH</name>
<dbReference type="RefSeq" id="WP_131310096.1">
    <property type="nucleotide sequence ID" value="NZ_SJFN01000019.1"/>
</dbReference>
<protein>
    <recommendedName>
        <fullName evidence="4">DUF4384 domain-containing protein</fullName>
    </recommendedName>
</protein>
<feature type="chain" id="PRO_5020728588" description="DUF4384 domain-containing protein" evidence="1">
    <location>
        <begin position="20"/>
        <end position="270"/>
    </location>
</feature>
<dbReference type="Proteomes" id="UP000292781">
    <property type="component" value="Unassembled WGS sequence"/>
</dbReference>
<sequence length="270" mass="28496">MTDRRSCLRFALIWTLAVAAPVAAAPLVVDEGGSLLRGIVTDQSVDLPLDPSRADAPRPTSAVAPVRLAPKKGEPAVFDGLTGRLAPLEFVRADVRPDLVWDPASGELSERGDVVALAVDRADLPGAADRVALIRRVRELVQRAGQTMRLQPDDRAARLGARVELQISDVAGRSVAVFSVDGIGRTTLLYPTKLDPTVIAAPDLAVPLDASAPTGTDNLVVLSTTGDLSGFVRSLRRLDRRRAAGEALGLLDAVDGGDLRVGTRALMVQP</sequence>
<evidence type="ECO:0000313" key="2">
    <source>
        <dbReference type="EMBL" id="TBW36589.1"/>
    </source>
</evidence>
<gene>
    <name evidence="2" type="ORF">EYW49_13395</name>
</gene>
<evidence type="ECO:0008006" key="4">
    <source>
        <dbReference type="Google" id="ProtNLM"/>
    </source>
</evidence>
<keyword evidence="3" id="KW-1185">Reference proteome</keyword>
<keyword evidence="1" id="KW-0732">Signal</keyword>
<dbReference type="OrthoDB" id="6872474at2"/>
<dbReference type="AlphaFoldDB" id="A0A4Q9VMA1"/>